<dbReference type="Pfam" id="PF12937">
    <property type="entry name" value="F-box-like"/>
    <property type="match status" value="1"/>
</dbReference>
<dbReference type="EMBL" id="CM035423">
    <property type="protein sequence ID" value="KAH7365451.1"/>
    <property type="molecule type" value="Genomic_DNA"/>
</dbReference>
<dbReference type="InterPro" id="IPR050648">
    <property type="entry name" value="F-box_LRR-repeat"/>
</dbReference>
<protein>
    <recommendedName>
        <fullName evidence="1">F-box domain-containing protein</fullName>
    </recommendedName>
</protein>
<dbReference type="SUPFAM" id="SSF81383">
    <property type="entry name" value="F-box domain"/>
    <property type="match status" value="1"/>
</dbReference>
<dbReference type="Gene3D" id="3.80.10.10">
    <property type="entry name" value="Ribonuclease Inhibitor"/>
    <property type="match status" value="1"/>
</dbReference>
<dbReference type="EMBL" id="CM035423">
    <property type="protein sequence ID" value="KAH7365450.1"/>
    <property type="molecule type" value="Genomic_DNA"/>
</dbReference>
<accession>A0A8T2SQF3</accession>
<proteinExistence type="predicted"/>
<dbReference type="EMBL" id="CM035423">
    <property type="protein sequence ID" value="KAH7365453.1"/>
    <property type="molecule type" value="Genomic_DNA"/>
</dbReference>
<dbReference type="PANTHER" id="PTHR13382">
    <property type="entry name" value="MITOCHONDRIAL ATP SYNTHASE COUPLING FACTOR B"/>
    <property type="match status" value="1"/>
</dbReference>
<dbReference type="InterPro" id="IPR036047">
    <property type="entry name" value="F-box-like_dom_sf"/>
</dbReference>
<evidence type="ECO:0000259" key="1">
    <source>
        <dbReference type="PROSITE" id="PS50181"/>
    </source>
</evidence>
<dbReference type="AlphaFoldDB" id="A0A8T2SQF3"/>
<organism evidence="2 3">
    <name type="scientific">Ceratopteris richardii</name>
    <name type="common">Triangle waterfern</name>
    <dbReference type="NCBI Taxonomy" id="49495"/>
    <lineage>
        <taxon>Eukaryota</taxon>
        <taxon>Viridiplantae</taxon>
        <taxon>Streptophyta</taxon>
        <taxon>Embryophyta</taxon>
        <taxon>Tracheophyta</taxon>
        <taxon>Polypodiopsida</taxon>
        <taxon>Polypodiidae</taxon>
        <taxon>Polypodiales</taxon>
        <taxon>Pteridineae</taxon>
        <taxon>Pteridaceae</taxon>
        <taxon>Parkerioideae</taxon>
        <taxon>Ceratopteris</taxon>
    </lineage>
</organism>
<dbReference type="InterPro" id="IPR032675">
    <property type="entry name" value="LRR_dom_sf"/>
</dbReference>
<dbReference type="OrthoDB" id="10044893at2759"/>
<dbReference type="EMBL" id="CM035423">
    <property type="protein sequence ID" value="KAH7365454.1"/>
    <property type="molecule type" value="Genomic_DNA"/>
</dbReference>
<feature type="domain" description="F-box" evidence="1">
    <location>
        <begin position="410"/>
        <end position="457"/>
    </location>
</feature>
<dbReference type="PANTHER" id="PTHR13382:SF16">
    <property type="entry name" value="F-BOX PROTEIN SKIP28"/>
    <property type="match status" value="1"/>
</dbReference>
<dbReference type="OMA" id="WINGVFC"/>
<evidence type="ECO:0000313" key="3">
    <source>
        <dbReference type="Proteomes" id="UP000825935"/>
    </source>
</evidence>
<dbReference type="EMBL" id="CM035423">
    <property type="protein sequence ID" value="KAH7365455.1"/>
    <property type="molecule type" value="Genomic_DNA"/>
</dbReference>
<dbReference type="GO" id="GO:0005737">
    <property type="term" value="C:cytoplasm"/>
    <property type="evidence" value="ECO:0007669"/>
    <property type="project" value="TreeGrafter"/>
</dbReference>
<dbReference type="EMBL" id="CM035423">
    <property type="protein sequence ID" value="KAH7365452.1"/>
    <property type="molecule type" value="Genomic_DNA"/>
</dbReference>
<dbReference type="InterPro" id="IPR001810">
    <property type="entry name" value="F-box_dom"/>
</dbReference>
<evidence type="ECO:0000313" key="2">
    <source>
        <dbReference type="EMBL" id="KAH7365452.1"/>
    </source>
</evidence>
<reference evidence="2" key="1">
    <citation type="submission" date="2021-08" db="EMBL/GenBank/DDBJ databases">
        <title>WGS assembly of Ceratopteris richardii.</title>
        <authorList>
            <person name="Marchant D.B."/>
            <person name="Chen G."/>
            <person name="Jenkins J."/>
            <person name="Shu S."/>
            <person name="Leebens-Mack J."/>
            <person name="Grimwood J."/>
            <person name="Schmutz J."/>
            <person name="Soltis P."/>
            <person name="Soltis D."/>
            <person name="Chen Z.-H."/>
        </authorList>
    </citation>
    <scope>NUCLEOTIDE SEQUENCE</scope>
    <source>
        <strain evidence="2">Whitten #5841</strain>
        <tissue evidence="2">Leaf</tissue>
    </source>
</reference>
<sequence>MTSKFASRIVCSPNPNRSELEYGGVSVKGGCGKIRWDNVKQGDKWVNAFYPEDEPLSSNCSASGANIEPSSDYHINEHSEVDWLSKVIAHQDHIYNDRSNNWSDMNHGKADLTKEEHDMDIISTLTAVAALLRDWCVLETDLSPMGADKHADKPTTVDTVYCNEWVWSKDDMDWQNNVSSMKKDALIQSEIFSMSHHDVAWGTFIQRHLEAQKMLYPSLFWSGSVAKIESGKMFPSDLADTKHDSFGFTKHTNHSWNSDGMAKKGLLFKPSYNRLNQLHIMRAEKEFQEAVTTSDSVEHDHTLLDIGSHIPCTHGPLHHTASRYNFGCEDDFRFDSDLGQLASVSADASELPEDCLMYGKGCRFMEVDINDHLSGLQYRELHDGGFNTPAISEHLVSTYGATDDVELDKKVNAIALVHEAMPFVFSYLSLQDLLTMEKVCKSFKDWIRNDVLLWQNLHIEPPLSKNLTDDVFIKLTSRCRGQLRCLNVVECTKLTEGAVEQVVLSNPRITKLSLPGCTRISVDSVVRMVEILAHEGQPGLSGLKQLRVRNIYGITKEHLAKLKDMVGARSSYQKKPQYYHNGHRASFCDDDRPIDVEECPKCSNVRLVYDCTREKCQQSQGLKFQNCRACFLCTVRCEECGRCINDNDFEETFSLDLLCSCCWLRLPKCAACSRPGCGRHADHFIRTPDRTFFCGNCAGTPSDERGPEFHVHT</sequence>
<dbReference type="Gene3D" id="1.20.1280.50">
    <property type="match status" value="1"/>
</dbReference>
<name>A0A8T2SQF3_CERRI</name>
<keyword evidence="3" id="KW-1185">Reference proteome</keyword>
<dbReference type="PROSITE" id="PS50181">
    <property type="entry name" value="FBOX"/>
    <property type="match status" value="1"/>
</dbReference>
<gene>
    <name evidence="2" type="ORF">KP509_18G029100</name>
</gene>
<dbReference type="Proteomes" id="UP000825935">
    <property type="component" value="Chromosome 18"/>
</dbReference>
<comment type="caution">
    <text evidence="2">The sequence shown here is derived from an EMBL/GenBank/DDBJ whole genome shotgun (WGS) entry which is preliminary data.</text>
</comment>